<evidence type="ECO:0000313" key="3">
    <source>
        <dbReference type="Proteomes" id="UP000305539"/>
    </source>
</evidence>
<evidence type="ECO:0000256" key="1">
    <source>
        <dbReference type="SAM" id="Phobius"/>
    </source>
</evidence>
<dbReference type="AlphaFoldDB" id="A0A4U1HMT5"/>
<sequence length="102" mass="10667">MSRYFTALALILLFAVAPFIPVVIAGTVASANGCRLDEAGAYPCVIFGHDFGGLLAAMGVLGWAGLLTIPIGACLLCVWCAVLLFHLVRRKGQSPSQESTGE</sequence>
<keyword evidence="3" id="KW-1185">Reference proteome</keyword>
<organism evidence="2 3">
    <name type="scientific">Trinickia terrae</name>
    <dbReference type="NCBI Taxonomy" id="2571161"/>
    <lineage>
        <taxon>Bacteria</taxon>
        <taxon>Pseudomonadati</taxon>
        <taxon>Pseudomonadota</taxon>
        <taxon>Betaproteobacteria</taxon>
        <taxon>Burkholderiales</taxon>
        <taxon>Burkholderiaceae</taxon>
        <taxon>Trinickia</taxon>
    </lineage>
</organism>
<evidence type="ECO:0000313" key="2">
    <source>
        <dbReference type="EMBL" id="TKC81463.1"/>
    </source>
</evidence>
<dbReference type="EMBL" id="SWJE01000018">
    <property type="protein sequence ID" value="TKC81463.1"/>
    <property type="molecule type" value="Genomic_DNA"/>
</dbReference>
<feature type="transmembrane region" description="Helical" evidence="1">
    <location>
        <begin position="60"/>
        <end position="88"/>
    </location>
</feature>
<dbReference type="OrthoDB" id="9035717at2"/>
<keyword evidence="1" id="KW-0812">Transmembrane</keyword>
<keyword evidence="1" id="KW-1133">Transmembrane helix</keyword>
<name>A0A4U1HMT5_9BURK</name>
<dbReference type="Proteomes" id="UP000305539">
    <property type="component" value="Unassembled WGS sequence"/>
</dbReference>
<gene>
    <name evidence="2" type="ORF">FAZ69_27980</name>
</gene>
<reference evidence="2 3" key="1">
    <citation type="submission" date="2019-04" db="EMBL/GenBank/DDBJ databases">
        <title>Trinickia sp. 7GSK02, isolated from subtropical forest soil.</title>
        <authorList>
            <person name="Gao Z.-H."/>
            <person name="Qiu L.-H."/>
        </authorList>
    </citation>
    <scope>NUCLEOTIDE SEQUENCE [LARGE SCALE GENOMIC DNA]</scope>
    <source>
        <strain evidence="2 3">7GSK02</strain>
    </source>
</reference>
<proteinExistence type="predicted"/>
<keyword evidence="1" id="KW-0472">Membrane</keyword>
<comment type="caution">
    <text evidence="2">The sequence shown here is derived from an EMBL/GenBank/DDBJ whole genome shotgun (WGS) entry which is preliminary data.</text>
</comment>
<protein>
    <submittedName>
        <fullName evidence="2">Uncharacterized protein</fullName>
    </submittedName>
</protein>
<accession>A0A4U1HMT5</accession>